<keyword evidence="2" id="KW-1185">Reference proteome</keyword>
<proteinExistence type="predicted"/>
<reference evidence="1 2" key="1">
    <citation type="journal article" date="2020" name="Arch. Microbiol.">
        <title>Bradyrhizobium uaiense sp. nov., a new highly efficient cowpea symbiont.</title>
        <authorList>
            <person name="Cabral Michel D."/>
            <person name="Azarias Guimaraes A."/>
            <person name="Martins da Costa E."/>
            <person name="Soares de Carvalho T."/>
            <person name="Balsanelli E."/>
            <person name="Willems A."/>
            <person name="Maltempi de Souza E."/>
            <person name="de Souza Moreira F.M."/>
        </authorList>
    </citation>
    <scope>NUCLEOTIDE SEQUENCE [LARGE SCALE GENOMIC DNA]</scope>
    <source>
        <strain evidence="1 2">UFLA 03-164</strain>
    </source>
</reference>
<evidence type="ECO:0000313" key="2">
    <source>
        <dbReference type="Proteomes" id="UP000468531"/>
    </source>
</evidence>
<protein>
    <submittedName>
        <fullName evidence="1">Uncharacterized protein</fullName>
    </submittedName>
</protein>
<sequence length="61" mass="6975">MAGRIFPEHSLGFIAARVSESDYVMASAFDLLMSRFRGHRGRPALQPAWRKLRSRMVNLNV</sequence>
<gene>
    <name evidence="1" type="ORF">FNJ47_35205</name>
</gene>
<dbReference type="RefSeq" id="WP_163160448.1">
    <property type="nucleotide sequence ID" value="NZ_VKHP01000204.1"/>
</dbReference>
<accession>A0A6P1BQW8</accession>
<dbReference type="AlphaFoldDB" id="A0A6P1BQW8"/>
<comment type="caution">
    <text evidence="1">The sequence shown here is derived from an EMBL/GenBank/DDBJ whole genome shotgun (WGS) entry which is preliminary data.</text>
</comment>
<dbReference type="EMBL" id="VKHP01000204">
    <property type="protein sequence ID" value="NEV00907.1"/>
    <property type="molecule type" value="Genomic_DNA"/>
</dbReference>
<evidence type="ECO:0000313" key="1">
    <source>
        <dbReference type="EMBL" id="NEV00907.1"/>
    </source>
</evidence>
<name>A0A6P1BQW8_9BRAD</name>
<dbReference type="Proteomes" id="UP000468531">
    <property type="component" value="Unassembled WGS sequence"/>
</dbReference>
<organism evidence="1 2">
    <name type="scientific">Bradyrhizobium uaiense</name>
    <dbReference type="NCBI Taxonomy" id="2594946"/>
    <lineage>
        <taxon>Bacteria</taxon>
        <taxon>Pseudomonadati</taxon>
        <taxon>Pseudomonadota</taxon>
        <taxon>Alphaproteobacteria</taxon>
        <taxon>Hyphomicrobiales</taxon>
        <taxon>Nitrobacteraceae</taxon>
        <taxon>Bradyrhizobium</taxon>
    </lineage>
</organism>